<keyword evidence="3" id="KW-1185">Reference proteome</keyword>
<accession>A0A0F5QHR5</accession>
<dbReference type="OrthoDB" id="9813793at2"/>
<dbReference type="STRING" id="1293439.WH87_04935"/>
<reference evidence="2 3" key="1">
    <citation type="submission" date="2015-03" db="EMBL/GenBank/DDBJ databases">
        <authorList>
            <person name="Lepp D."/>
            <person name="Hassan Y.I."/>
            <person name="Li X.-Z."/>
            <person name="Zhou T."/>
        </authorList>
    </citation>
    <scope>NUCLEOTIDE SEQUENCE [LARGE SCALE GENOMIC DNA]</scope>
    <source>
        <strain evidence="2 3">E84</strain>
    </source>
</reference>
<sequence>MAEGNGQLRAFFERVERMEEEKAAIGEDIKQIYAEAKSGGYDTKIMKRAVRLRKIPIAERLEQEAMLELYLAEAEGRAVE</sequence>
<dbReference type="Proteomes" id="UP000033411">
    <property type="component" value="Unassembled WGS sequence"/>
</dbReference>
<dbReference type="Pfam" id="PF10073">
    <property type="entry name" value="GapR_DNA-bd"/>
    <property type="match status" value="1"/>
</dbReference>
<evidence type="ECO:0000313" key="2">
    <source>
        <dbReference type="EMBL" id="KKC39539.1"/>
    </source>
</evidence>
<dbReference type="NCBIfam" id="NF010247">
    <property type="entry name" value="PRK13694.1"/>
    <property type="match status" value="1"/>
</dbReference>
<dbReference type="PATRIC" id="fig|1293439.3.peg.551"/>
<dbReference type="EMBL" id="LANJ01000011">
    <property type="protein sequence ID" value="KKC39539.1"/>
    <property type="molecule type" value="Genomic_DNA"/>
</dbReference>
<evidence type="ECO:0000259" key="1">
    <source>
        <dbReference type="Pfam" id="PF10073"/>
    </source>
</evidence>
<dbReference type="AlphaFoldDB" id="A0A0F5QHR5"/>
<feature type="domain" description="GapR-like DNA-binding" evidence="1">
    <location>
        <begin position="6"/>
        <end position="72"/>
    </location>
</feature>
<proteinExistence type="predicted"/>
<dbReference type="InterPro" id="IPR046367">
    <property type="entry name" value="GapR-like_DNA-bd"/>
</dbReference>
<evidence type="ECO:0000313" key="3">
    <source>
        <dbReference type="Proteomes" id="UP000033411"/>
    </source>
</evidence>
<gene>
    <name evidence="2" type="ORF">WH87_04935</name>
</gene>
<name>A0A0F5QHR5_9HYPH</name>
<dbReference type="RefSeq" id="WP_046138234.1">
    <property type="nucleotide sequence ID" value="NZ_LANJ01000011.1"/>
</dbReference>
<protein>
    <recommendedName>
        <fullName evidence="1">GapR-like DNA-binding domain-containing protein</fullName>
    </recommendedName>
</protein>
<dbReference type="GO" id="GO:0003677">
    <property type="term" value="F:DNA binding"/>
    <property type="evidence" value="ECO:0007669"/>
    <property type="project" value="InterPro"/>
</dbReference>
<organism evidence="2 3">
    <name type="scientific">Devosia epidermidihirudinis</name>
    <dbReference type="NCBI Taxonomy" id="1293439"/>
    <lineage>
        <taxon>Bacteria</taxon>
        <taxon>Pseudomonadati</taxon>
        <taxon>Pseudomonadota</taxon>
        <taxon>Alphaproteobacteria</taxon>
        <taxon>Hyphomicrobiales</taxon>
        <taxon>Devosiaceae</taxon>
        <taxon>Devosia</taxon>
    </lineage>
</organism>
<comment type="caution">
    <text evidence="2">The sequence shown here is derived from an EMBL/GenBank/DDBJ whole genome shotgun (WGS) entry which is preliminary data.</text>
</comment>